<reference evidence="1 2" key="1">
    <citation type="submission" date="2020-12" db="EMBL/GenBank/DDBJ databases">
        <title>Vagococcus allomyrinae sp. nov. and Enterococcus lavae sp. nov., isolated from the larvae of Allomyrina dichotoma.</title>
        <authorList>
            <person name="Lee S.D."/>
        </authorList>
    </citation>
    <scope>NUCLEOTIDE SEQUENCE [LARGE SCALE GENOMIC DNA]</scope>
    <source>
        <strain evidence="1 2">BWM-S5</strain>
    </source>
</reference>
<dbReference type="InterPro" id="IPR050275">
    <property type="entry name" value="PGM_Phosphatase"/>
</dbReference>
<dbReference type="PANTHER" id="PTHR48100:SF5">
    <property type="entry name" value="HISTIDINE PHOSPHATASE FAMILY PROTEIN"/>
    <property type="match status" value="1"/>
</dbReference>
<evidence type="ECO:0000313" key="1">
    <source>
        <dbReference type="EMBL" id="MBP1047785.1"/>
    </source>
</evidence>
<accession>A0ABS4CP13</accession>
<name>A0ABS4CP13_9ENTE</name>
<dbReference type="PROSITE" id="PS00175">
    <property type="entry name" value="PG_MUTASE"/>
    <property type="match status" value="1"/>
</dbReference>
<dbReference type="Proteomes" id="UP000673375">
    <property type="component" value="Unassembled WGS sequence"/>
</dbReference>
<dbReference type="PANTHER" id="PTHR48100">
    <property type="entry name" value="BROAD-SPECIFICITY PHOSPHATASE YOR283W-RELATED"/>
    <property type="match status" value="1"/>
</dbReference>
<protein>
    <submittedName>
        <fullName evidence="1">Histidine phosphatase family protein</fullName>
    </submittedName>
</protein>
<dbReference type="Pfam" id="PF00300">
    <property type="entry name" value="His_Phos_1"/>
    <property type="match status" value="1"/>
</dbReference>
<dbReference type="Gene3D" id="3.40.50.1240">
    <property type="entry name" value="Phosphoglycerate mutase-like"/>
    <property type="match status" value="1"/>
</dbReference>
<comment type="caution">
    <text evidence="1">The sequence shown here is derived from an EMBL/GenBank/DDBJ whole genome shotgun (WGS) entry which is preliminary data.</text>
</comment>
<dbReference type="SMART" id="SM00855">
    <property type="entry name" value="PGAM"/>
    <property type="match status" value="1"/>
</dbReference>
<dbReference type="RefSeq" id="WP_209558563.1">
    <property type="nucleotide sequence ID" value="NZ_JAEDXU010000009.1"/>
</dbReference>
<dbReference type="InterPro" id="IPR029033">
    <property type="entry name" value="His_PPase_superfam"/>
</dbReference>
<keyword evidence="2" id="KW-1185">Reference proteome</keyword>
<proteinExistence type="predicted"/>
<gene>
    <name evidence="1" type="ORF">I6N96_15960</name>
</gene>
<dbReference type="EMBL" id="JAEDXU010000009">
    <property type="protein sequence ID" value="MBP1047785.1"/>
    <property type="molecule type" value="Genomic_DNA"/>
</dbReference>
<dbReference type="InterPro" id="IPR001345">
    <property type="entry name" value="PG/BPGM_mutase_AS"/>
</dbReference>
<dbReference type="SUPFAM" id="SSF53254">
    <property type="entry name" value="Phosphoglycerate mutase-like"/>
    <property type="match status" value="1"/>
</dbReference>
<organism evidence="1 2">
    <name type="scientific">Enterococcus larvae</name>
    <dbReference type="NCBI Taxonomy" id="2794352"/>
    <lineage>
        <taxon>Bacteria</taxon>
        <taxon>Bacillati</taxon>
        <taxon>Bacillota</taxon>
        <taxon>Bacilli</taxon>
        <taxon>Lactobacillales</taxon>
        <taxon>Enterococcaceae</taxon>
        <taxon>Enterococcus</taxon>
    </lineage>
</organism>
<dbReference type="CDD" id="cd07067">
    <property type="entry name" value="HP_PGM_like"/>
    <property type="match status" value="1"/>
</dbReference>
<dbReference type="InterPro" id="IPR013078">
    <property type="entry name" value="His_Pase_superF_clade-1"/>
</dbReference>
<sequence length="199" mass="23049">MEKTLYLVRHGQTLFNVQEKIQGWCDSPLTQQGIDQAKTAKKYFQARSVEFDQCFTSTSERAIDTLEYITDRPYIRLKGLKEWNFGCLEGESAVVTPPLPFRDFFVAYGGESEETFQKRTAKTCEELLQNKGKTFLAVTHGAFCARFRAYWNESSIPELRLVNSKQTIGNCCIFKYRYSQSTFRLVEIVSHKQQKTFLS</sequence>
<evidence type="ECO:0000313" key="2">
    <source>
        <dbReference type="Proteomes" id="UP000673375"/>
    </source>
</evidence>